<dbReference type="SUPFAM" id="SSF57756">
    <property type="entry name" value="Retrovirus zinc finger-like domains"/>
    <property type="match status" value="1"/>
</dbReference>
<dbReference type="Gene3D" id="4.10.60.10">
    <property type="entry name" value="Zinc finger, CCHC-type"/>
    <property type="match status" value="1"/>
</dbReference>
<name>A0A9Q0YB11_HOLLE</name>
<feature type="compositionally biased region" description="Polar residues" evidence="2">
    <location>
        <begin position="293"/>
        <end position="304"/>
    </location>
</feature>
<feature type="compositionally biased region" description="Polar residues" evidence="2">
    <location>
        <begin position="359"/>
        <end position="375"/>
    </location>
</feature>
<reference evidence="4" key="1">
    <citation type="submission" date="2021-10" db="EMBL/GenBank/DDBJ databases">
        <title>Tropical sea cucumber genome reveals ecological adaptation and Cuvierian tubules defense mechanism.</title>
        <authorList>
            <person name="Chen T."/>
        </authorList>
    </citation>
    <scope>NUCLEOTIDE SEQUENCE</scope>
    <source>
        <strain evidence="4">Nanhai2018</strain>
        <tissue evidence="4">Muscle</tissue>
    </source>
</reference>
<proteinExistence type="predicted"/>
<dbReference type="GO" id="GO:0003723">
    <property type="term" value="F:RNA binding"/>
    <property type="evidence" value="ECO:0007669"/>
    <property type="project" value="InterPro"/>
</dbReference>
<dbReference type="Proteomes" id="UP001152320">
    <property type="component" value="Unassembled WGS sequence"/>
</dbReference>
<evidence type="ECO:0000313" key="4">
    <source>
        <dbReference type="EMBL" id="KAJ8018745.1"/>
    </source>
</evidence>
<keyword evidence="1" id="KW-0862">Zinc</keyword>
<dbReference type="PROSITE" id="PS50158">
    <property type="entry name" value="ZF_CCHC"/>
    <property type="match status" value="1"/>
</dbReference>
<dbReference type="PANTHER" id="PTHR22639:SF3">
    <property type="entry name" value="ZINC FINGER CCHC DOMAIN-CONTAINING PROTEIN 3"/>
    <property type="match status" value="1"/>
</dbReference>
<feature type="compositionally biased region" description="Low complexity" evidence="2">
    <location>
        <begin position="328"/>
        <end position="342"/>
    </location>
</feature>
<comment type="caution">
    <text evidence="4">The sequence shown here is derived from an EMBL/GenBank/DDBJ whole genome shotgun (WGS) entry which is preliminary data.</text>
</comment>
<feature type="domain" description="CCHC-type" evidence="3">
    <location>
        <begin position="209"/>
        <end position="224"/>
    </location>
</feature>
<evidence type="ECO:0000259" key="3">
    <source>
        <dbReference type="PROSITE" id="PS50158"/>
    </source>
</evidence>
<gene>
    <name evidence="4" type="ORF">HOLleu_43089</name>
</gene>
<dbReference type="InterPro" id="IPR036875">
    <property type="entry name" value="Znf_CCHC_sf"/>
</dbReference>
<dbReference type="SMART" id="SM00343">
    <property type="entry name" value="ZnF_C2HC"/>
    <property type="match status" value="3"/>
</dbReference>
<keyword evidence="1" id="KW-0479">Metal-binding</keyword>
<dbReference type="OrthoDB" id="8912020at2759"/>
<keyword evidence="5" id="KW-1185">Reference proteome</keyword>
<dbReference type="EMBL" id="JAIZAY010000205">
    <property type="protein sequence ID" value="KAJ8018745.1"/>
    <property type="molecule type" value="Genomic_DNA"/>
</dbReference>
<dbReference type="GO" id="GO:0008270">
    <property type="term" value="F:zinc ion binding"/>
    <property type="evidence" value="ECO:0007669"/>
    <property type="project" value="UniProtKB-KW"/>
</dbReference>
<evidence type="ECO:0000313" key="5">
    <source>
        <dbReference type="Proteomes" id="UP001152320"/>
    </source>
</evidence>
<dbReference type="GO" id="GO:0002218">
    <property type="term" value="P:activation of innate immune response"/>
    <property type="evidence" value="ECO:0007669"/>
    <property type="project" value="InterPro"/>
</dbReference>
<dbReference type="AlphaFoldDB" id="A0A9Q0YB11"/>
<dbReference type="PANTHER" id="PTHR22639">
    <property type="entry name" value="GAG-RELATED PROTEIN"/>
    <property type="match status" value="1"/>
</dbReference>
<dbReference type="InterPro" id="IPR042509">
    <property type="entry name" value="ZCCHC3"/>
</dbReference>
<keyword evidence="1" id="KW-0863">Zinc-finger</keyword>
<dbReference type="GO" id="GO:0003690">
    <property type="term" value="F:double-stranded DNA binding"/>
    <property type="evidence" value="ECO:0007669"/>
    <property type="project" value="InterPro"/>
</dbReference>
<sequence length="375" mass="41303">MGSEKPGGSGTNSISMKEKSVRVFDDGFTSKELLEAVVEDIDVDGIVGCVKVGGQWVITLKDRQDADLLMETGLQIAGRPFAVQGVTKNIITVSLFGVPSYVTDDELNIKLREYGCIMKSAWTHKTFPEFPTIENGTRFVRLELPNDKKSLPYAIIINGVHLRLKHNGQVLVCNLCLADDHIMKNCPSYKCRECNNQGHSESRCPTVLCYACKKRGHKSFACPENDRQRNLVVEMDTDNARPDVNTEMNTGHSESPVTSIVECAHSVGLSNTVVKETLSSPPKNKDENPSKPPDSSTTSLSNSKDTSEDHPTKRSLSCDESEEDKESSQSSQSEASQSSKQLFRPKKHITPNLLMARNFTPNKQANDGSSSANTY</sequence>
<organism evidence="4 5">
    <name type="scientific">Holothuria leucospilota</name>
    <name type="common">Black long sea cucumber</name>
    <name type="synonym">Mertensiothuria leucospilota</name>
    <dbReference type="NCBI Taxonomy" id="206669"/>
    <lineage>
        <taxon>Eukaryota</taxon>
        <taxon>Metazoa</taxon>
        <taxon>Echinodermata</taxon>
        <taxon>Eleutherozoa</taxon>
        <taxon>Echinozoa</taxon>
        <taxon>Holothuroidea</taxon>
        <taxon>Aspidochirotacea</taxon>
        <taxon>Aspidochirotida</taxon>
        <taxon>Holothuriidae</taxon>
        <taxon>Holothuria</taxon>
    </lineage>
</organism>
<dbReference type="InterPro" id="IPR001878">
    <property type="entry name" value="Znf_CCHC"/>
</dbReference>
<accession>A0A9Q0YB11</accession>
<protein>
    <recommendedName>
        <fullName evidence="3">CCHC-type domain-containing protein</fullName>
    </recommendedName>
</protein>
<evidence type="ECO:0000256" key="1">
    <source>
        <dbReference type="PROSITE-ProRule" id="PRU00047"/>
    </source>
</evidence>
<feature type="region of interest" description="Disordered" evidence="2">
    <location>
        <begin position="276"/>
        <end position="375"/>
    </location>
</feature>
<evidence type="ECO:0000256" key="2">
    <source>
        <dbReference type="SAM" id="MobiDB-lite"/>
    </source>
</evidence>